<gene>
    <name evidence="4" type="primary">dacB</name>
    <name evidence="4" type="ORF">DSLASN_14340</name>
</gene>
<evidence type="ECO:0000256" key="3">
    <source>
        <dbReference type="SAM" id="SignalP"/>
    </source>
</evidence>
<dbReference type="Proteomes" id="UP001320148">
    <property type="component" value="Chromosome"/>
</dbReference>
<evidence type="ECO:0000313" key="4">
    <source>
        <dbReference type="EMBL" id="BCS95802.1"/>
    </source>
</evidence>
<dbReference type="InterPro" id="IPR012338">
    <property type="entry name" value="Beta-lactam/transpept-like"/>
</dbReference>
<protein>
    <submittedName>
        <fullName evidence="4">Peptidase M15</fullName>
    </submittedName>
</protein>
<dbReference type="EMBL" id="AP024488">
    <property type="protein sequence ID" value="BCS95802.1"/>
    <property type="molecule type" value="Genomic_DNA"/>
</dbReference>
<keyword evidence="3" id="KW-0732">Signal</keyword>
<dbReference type="PRINTS" id="PR00922">
    <property type="entry name" value="DADACBPTASE3"/>
</dbReference>
<comment type="similarity">
    <text evidence="1">Belongs to the peptidase S13 family.</text>
</comment>
<dbReference type="PANTHER" id="PTHR30023">
    <property type="entry name" value="D-ALANYL-D-ALANINE CARBOXYPEPTIDASE"/>
    <property type="match status" value="1"/>
</dbReference>
<proteinExistence type="inferred from homology"/>
<evidence type="ECO:0000256" key="2">
    <source>
        <dbReference type="ARBA" id="ARBA00022801"/>
    </source>
</evidence>
<dbReference type="PANTHER" id="PTHR30023:SF0">
    <property type="entry name" value="PENICILLIN-SENSITIVE CARBOXYPEPTIDASE A"/>
    <property type="match status" value="1"/>
</dbReference>
<evidence type="ECO:0000256" key="1">
    <source>
        <dbReference type="ARBA" id="ARBA00006096"/>
    </source>
</evidence>
<sequence length="403" mass="43986">MKACLLAIAIHLCFIIPAFAGTGKLPAQLAKALDPSDAILVTDGSQHVIFSQNAKALYVPASTLKVATALFALETLGESYRFPTDVTLSQENILHLKGYGDPLLTSEVLDQYAKRVANDLTAGGIYDIDGIAVDALYFDPVTIPGVVLNSHQPYDAPNGALCANFNTVFYTRNNKGIPVSAEPQTPLLPFIARRIPPDVSKGRIRLEPAESRLYAGHLFRWFLEKHGVTVAMNVRAMPFPEKKGLYEKQLLSPYALPETIKQLMAFSNNFIANQLFLASAARVEGEPATLEKGRRAFCDVMTPHLKACPDVVEGSGISRKNKISAETMNRLLDHFSPYADLLHTEGNTRFKTGTLTGVSTRAGYLTTPTGNIYRFVIFTNRKDGNAGTILRALQAALALPSYQ</sequence>
<feature type="signal peptide" evidence="3">
    <location>
        <begin position="1"/>
        <end position="20"/>
    </location>
</feature>
<evidence type="ECO:0000313" key="5">
    <source>
        <dbReference type="Proteomes" id="UP001320148"/>
    </source>
</evidence>
<dbReference type="InterPro" id="IPR000667">
    <property type="entry name" value="Peptidase_S13"/>
</dbReference>
<organism evidence="4 5">
    <name type="scientific">Desulfoluna limicola</name>
    <dbReference type="NCBI Taxonomy" id="2810562"/>
    <lineage>
        <taxon>Bacteria</taxon>
        <taxon>Pseudomonadati</taxon>
        <taxon>Thermodesulfobacteriota</taxon>
        <taxon>Desulfobacteria</taxon>
        <taxon>Desulfobacterales</taxon>
        <taxon>Desulfolunaceae</taxon>
        <taxon>Desulfoluna</taxon>
    </lineage>
</organism>
<keyword evidence="5" id="KW-1185">Reference proteome</keyword>
<keyword evidence="2" id="KW-0378">Hydrolase</keyword>
<accession>A0ABN6EZT5</accession>
<reference evidence="4 5" key="1">
    <citation type="submission" date="2021-02" db="EMBL/GenBank/DDBJ databases">
        <title>Complete genome of Desulfoluna sp. strain ASN36.</title>
        <authorList>
            <person name="Takahashi A."/>
            <person name="Kojima H."/>
            <person name="Fukui M."/>
        </authorList>
    </citation>
    <scope>NUCLEOTIDE SEQUENCE [LARGE SCALE GENOMIC DNA]</scope>
    <source>
        <strain evidence="4 5">ASN36</strain>
    </source>
</reference>
<dbReference type="RefSeq" id="WP_236892135.1">
    <property type="nucleotide sequence ID" value="NZ_AP024488.1"/>
</dbReference>
<feature type="chain" id="PRO_5047160201" evidence="3">
    <location>
        <begin position="21"/>
        <end position="403"/>
    </location>
</feature>
<dbReference type="SUPFAM" id="SSF56601">
    <property type="entry name" value="beta-lactamase/transpeptidase-like"/>
    <property type="match status" value="1"/>
</dbReference>
<dbReference type="Pfam" id="PF02113">
    <property type="entry name" value="Peptidase_S13"/>
    <property type="match status" value="3"/>
</dbReference>
<name>A0ABN6EZT5_9BACT</name>
<dbReference type="Gene3D" id="3.40.710.10">
    <property type="entry name" value="DD-peptidase/beta-lactamase superfamily"/>
    <property type="match status" value="2"/>
</dbReference>